<sequence>MKVAYKTDVGKQRTHNEDSILIDICMGIFLLADGLGGHQAGEVASNLAVKESYTYLKENLNKVKSEGEVLELLTESLLKAHNTIRAKSMTDINLMGMGTTLIQMLIKDSSAYICHVGDSRVYFFREEIKQITKDHTFENYLMEDEIIQRECLPLQKLHILTQAVGESETIVPELKQIKLKAEDMLLACSDGLTDMLSGKELESIIYQYRDNLNTVVDSLIKEANNKGGMDNISVILIKYE</sequence>
<dbReference type="AlphaFoldDB" id="A0A533QFH4"/>
<gene>
    <name evidence="2" type="ORF">JETT_0387</name>
</gene>
<evidence type="ECO:0000313" key="3">
    <source>
        <dbReference type="Proteomes" id="UP000319783"/>
    </source>
</evidence>
<protein>
    <submittedName>
        <fullName evidence="2">Protein serine/threonine phosphatase PrpC, regulation of stationary phase</fullName>
    </submittedName>
</protein>
<dbReference type="Pfam" id="PF13672">
    <property type="entry name" value="PP2C_2"/>
    <property type="match status" value="1"/>
</dbReference>
<dbReference type="SMART" id="SM00331">
    <property type="entry name" value="PP2C_SIG"/>
    <property type="match status" value="1"/>
</dbReference>
<dbReference type="EMBL" id="SULG01000004">
    <property type="protein sequence ID" value="TLD43382.1"/>
    <property type="molecule type" value="Genomic_DNA"/>
</dbReference>
<dbReference type="SMART" id="SM00332">
    <property type="entry name" value="PP2Cc"/>
    <property type="match status" value="1"/>
</dbReference>
<dbReference type="PANTHER" id="PTHR47992">
    <property type="entry name" value="PROTEIN PHOSPHATASE"/>
    <property type="match status" value="1"/>
</dbReference>
<reference evidence="2 3" key="1">
    <citation type="submission" date="2019-04" db="EMBL/GenBank/DDBJ databases">
        <title>Genome of a novel bacterium Candidatus Jettenia ecosi reconstructed from metagenome of an anammox bioreactor.</title>
        <authorList>
            <person name="Mardanov A.V."/>
            <person name="Beletsky A.V."/>
            <person name="Ravin N.V."/>
            <person name="Botchkova E.A."/>
            <person name="Litti Y.V."/>
            <person name="Nozhevnikova A.N."/>
        </authorList>
    </citation>
    <scope>NUCLEOTIDE SEQUENCE [LARGE SCALE GENOMIC DNA]</scope>
    <source>
        <strain evidence="2">J2</strain>
    </source>
</reference>
<feature type="domain" description="PPM-type phosphatase" evidence="1">
    <location>
        <begin position="2"/>
        <end position="239"/>
    </location>
</feature>
<evidence type="ECO:0000313" key="2">
    <source>
        <dbReference type="EMBL" id="TLD43382.1"/>
    </source>
</evidence>
<accession>A0A533QFH4</accession>
<dbReference type="SUPFAM" id="SSF81606">
    <property type="entry name" value="PP2C-like"/>
    <property type="match status" value="1"/>
</dbReference>
<comment type="caution">
    <text evidence="2">The sequence shown here is derived from an EMBL/GenBank/DDBJ whole genome shotgun (WGS) entry which is preliminary data.</text>
</comment>
<dbReference type="InterPro" id="IPR001932">
    <property type="entry name" value="PPM-type_phosphatase-like_dom"/>
</dbReference>
<dbReference type="InterPro" id="IPR015655">
    <property type="entry name" value="PP2C"/>
</dbReference>
<organism evidence="2 3">
    <name type="scientific">Candidatus Jettenia ecosi</name>
    <dbReference type="NCBI Taxonomy" id="2494326"/>
    <lineage>
        <taxon>Bacteria</taxon>
        <taxon>Pseudomonadati</taxon>
        <taxon>Planctomycetota</taxon>
        <taxon>Candidatus Brocadiia</taxon>
        <taxon>Candidatus Brocadiales</taxon>
        <taxon>Candidatus Brocadiaceae</taxon>
        <taxon>Candidatus Jettenia</taxon>
    </lineage>
</organism>
<dbReference type="CDD" id="cd00143">
    <property type="entry name" value="PP2Cc"/>
    <property type="match status" value="1"/>
</dbReference>
<dbReference type="Gene3D" id="3.60.40.10">
    <property type="entry name" value="PPM-type phosphatase domain"/>
    <property type="match status" value="1"/>
</dbReference>
<dbReference type="Proteomes" id="UP000319783">
    <property type="component" value="Unassembled WGS sequence"/>
</dbReference>
<evidence type="ECO:0000259" key="1">
    <source>
        <dbReference type="PROSITE" id="PS51746"/>
    </source>
</evidence>
<proteinExistence type="predicted"/>
<dbReference type="GO" id="GO:0004722">
    <property type="term" value="F:protein serine/threonine phosphatase activity"/>
    <property type="evidence" value="ECO:0007669"/>
    <property type="project" value="InterPro"/>
</dbReference>
<dbReference type="PROSITE" id="PS51746">
    <property type="entry name" value="PPM_2"/>
    <property type="match status" value="1"/>
</dbReference>
<dbReference type="InterPro" id="IPR036457">
    <property type="entry name" value="PPM-type-like_dom_sf"/>
</dbReference>
<name>A0A533QFH4_9BACT</name>